<feature type="transmembrane region" description="Helical" evidence="1">
    <location>
        <begin position="12"/>
        <end position="33"/>
    </location>
</feature>
<feature type="transmembrane region" description="Helical" evidence="1">
    <location>
        <begin position="156"/>
        <end position="179"/>
    </location>
</feature>
<dbReference type="Proteomes" id="UP000222542">
    <property type="component" value="Unassembled WGS sequence"/>
</dbReference>
<accession>A0A2G2ZW65</accession>
<protein>
    <submittedName>
        <fullName evidence="2">Uncharacterized protein</fullName>
    </submittedName>
</protein>
<evidence type="ECO:0000313" key="2">
    <source>
        <dbReference type="EMBL" id="PHT86208.1"/>
    </source>
</evidence>
<dbReference type="AlphaFoldDB" id="A0A2G2ZW65"/>
<feature type="transmembrane region" description="Helical" evidence="1">
    <location>
        <begin position="128"/>
        <end position="149"/>
    </location>
</feature>
<dbReference type="Gramene" id="PHT86208">
    <property type="protein sequence ID" value="PHT86208"/>
    <property type="gene ID" value="T459_08314"/>
</dbReference>
<feature type="transmembrane region" description="Helical" evidence="1">
    <location>
        <begin position="185"/>
        <end position="205"/>
    </location>
</feature>
<reference evidence="2 3" key="2">
    <citation type="journal article" date="2017" name="Genome Biol.">
        <title>New reference genome sequences of hot pepper reveal the massive evolution of plant disease-resistance genes by retroduplication.</title>
        <authorList>
            <person name="Kim S."/>
            <person name="Park J."/>
            <person name="Yeom S.I."/>
            <person name="Kim Y.M."/>
            <person name="Seo E."/>
            <person name="Kim K.T."/>
            <person name="Kim M.S."/>
            <person name="Lee J.M."/>
            <person name="Cheong K."/>
            <person name="Shin H.S."/>
            <person name="Kim S.B."/>
            <person name="Han K."/>
            <person name="Lee J."/>
            <person name="Park M."/>
            <person name="Lee H.A."/>
            <person name="Lee H.Y."/>
            <person name="Lee Y."/>
            <person name="Oh S."/>
            <person name="Lee J.H."/>
            <person name="Choi E."/>
            <person name="Choi E."/>
            <person name="Lee S.E."/>
            <person name="Jeon J."/>
            <person name="Kim H."/>
            <person name="Choi G."/>
            <person name="Song H."/>
            <person name="Lee J."/>
            <person name="Lee S.C."/>
            <person name="Kwon J.K."/>
            <person name="Lee H.Y."/>
            <person name="Koo N."/>
            <person name="Hong Y."/>
            <person name="Kim R.W."/>
            <person name="Kang W.H."/>
            <person name="Huh J.H."/>
            <person name="Kang B.C."/>
            <person name="Yang T.J."/>
            <person name="Lee Y.H."/>
            <person name="Bennetzen J.L."/>
            <person name="Choi D."/>
        </authorList>
    </citation>
    <scope>NUCLEOTIDE SEQUENCE [LARGE SCALE GENOMIC DNA]</scope>
    <source>
        <strain evidence="3">cv. CM334</strain>
    </source>
</reference>
<evidence type="ECO:0000256" key="1">
    <source>
        <dbReference type="SAM" id="Phobius"/>
    </source>
</evidence>
<name>A0A2G2ZW65_CAPAN</name>
<proteinExistence type="predicted"/>
<reference evidence="2 3" key="1">
    <citation type="journal article" date="2014" name="Nat. Genet.">
        <title>Genome sequence of the hot pepper provides insights into the evolution of pungency in Capsicum species.</title>
        <authorList>
            <person name="Kim S."/>
            <person name="Park M."/>
            <person name="Yeom S.I."/>
            <person name="Kim Y.M."/>
            <person name="Lee J.M."/>
            <person name="Lee H.A."/>
            <person name="Seo E."/>
            <person name="Choi J."/>
            <person name="Cheong K."/>
            <person name="Kim K.T."/>
            <person name="Jung K."/>
            <person name="Lee G.W."/>
            <person name="Oh S.K."/>
            <person name="Bae C."/>
            <person name="Kim S.B."/>
            <person name="Lee H.Y."/>
            <person name="Kim S.Y."/>
            <person name="Kim M.S."/>
            <person name="Kang B.C."/>
            <person name="Jo Y.D."/>
            <person name="Yang H.B."/>
            <person name="Jeong H.J."/>
            <person name="Kang W.H."/>
            <person name="Kwon J.K."/>
            <person name="Shin C."/>
            <person name="Lim J.Y."/>
            <person name="Park J.H."/>
            <person name="Huh J.H."/>
            <person name="Kim J.S."/>
            <person name="Kim B.D."/>
            <person name="Cohen O."/>
            <person name="Paran I."/>
            <person name="Suh M.C."/>
            <person name="Lee S.B."/>
            <person name="Kim Y.K."/>
            <person name="Shin Y."/>
            <person name="Noh S.J."/>
            <person name="Park J."/>
            <person name="Seo Y.S."/>
            <person name="Kwon S.Y."/>
            <person name="Kim H.A."/>
            <person name="Park J.M."/>
            <person name="Kim H.J."/>
            <person name="Choi S.B."/>
            <person name="Bosland P.W."/>
            <person name="Reeves G."/>
            <person name="Jo S.H."/>
            <person name="Lee B.W."/>
            <person name="Cho H.T."/>
            <person name="Choi H.S."/>
            <person name="Lee M.S."/>
            <person name="Yu Y."/>
            <person name="Do Choi Y."/>
            <person name="Park B.S."/>
            <person name="van Deynze A."/>
            <person name="Ashrafi H."/>
            <person name="Hill T."/>
            <person name="Kim W.T."/>
            <person name="Pai H.S."/>
            <person name="Ahn H.K."/>
            <person name="Yeam I."/>
            <person name="Giovannoni J.J."/>
            <person name="Rose J.K."/>
            <person name="Sorensen I."/>
            <person name="Lee S.J."/>
            <person name="Kim R.W."/>
            <person name="Choi I.Y."/>
            <person name="Choi B.S."/>
            <person name="Lim J.S."/>
            <person name="Lee Y.H."/>
            <person name="Choi D."/>
        </authorList>
    </citation>
    <scope>NUCLEOTIDE SEQUENCE [LARGE SCALE GENOMIC DNA]</scope>
    <source>
        <strain evidence="3">cv. CM334</strain>
    </source>
</reference>
<keyword evidence="1" id="KW-0812">Transmembrane</keyword>
<organism evidence="2 3">
    <name type="scientific">Capsicum annuum</name>
    <name type="common">Capsicum pepper</name>
    <dbReference type="NCBI Taxonomy" id="4072"/>
    <lineage>
        <taxon>Eukaryota</taxon>
        <taxon>Viridiplantae</taxon>
        <taxon>Streptophyta</taxon>
        <taxon>Embryophyta</taxon>
        <taxon>Tracheophyta</taxon>
        <taxon>Spermatophyta</taxon>
        <taxon>Magnoliopsida</taxon>
        <taxon>eudicotyledons</taxon>
        <taxon>Gunneridae</taxon>
        <taxon>Pentapetalae</taxon>
        <taxon>asterids</taxon>
        <taxon>lamiids</taxon>
        <taxon>Solanales</taxon>
        <taxon>Solanaceae</taxon>
        <taxon>Solanoideae</taxon>
        <taxon>Capsiceae</taxon>
        <taxon>Capsicum</taxon>
    </lineage>
</organism>
<evidence type="ECO:0000313" key="3">
    <source>
        <dbReference type="Proteomes" id="UP000222542"/>
    </source>
</evidence>
<keyword evidence="3" id="KW-1185">Reference proteome</keyword>
<gene>
    <name evidence="2" type="ORF">T459_08314</name>
</gene>
<dbReference type="EMBL" id="AYRZ02000003">
    <property type="protein sequence ID" value="PHT86208.1"/>
    <property type="molecule type" value="Genomic_DNA"/>
</dbReference>
<keyword evidence="1" id="KW-1133">Transmembrane helix</keyword>
<keyword evidence="1" id="KW-0472">Membrane</keyword>
<sequence>MKFKIQKLSPSLRFITLTAIAVSGSFLDLLFIISTLDAASCAGRATINQLSVPYIYKKGKKIDVIERTLFIYSTDVDSVASNVESVATDMESVVTDVESIITDVESVAIDVESVAIDLKSVGIYQTSLAGALEKTLVFLNVLLTTLVLLDGICGIVGGYVVGVGICIFGGGVGGLVVGINGIGGGLGGIGCGVGSPFVAIGGILLGDIK</sequence>
<comment type="caution">
    <text evidence="2">The sequence shown here is derived from an EMBL/GenBank/DDBJ whole genome shotgun (WGS) entry which is preliminary data.</text>
</comment>